<dbReference type="SMR" id="A0A067DCA9"/>
<dbReference type="InterPro" id="IPR010987">
    <property type="entry name" value="Glutathione-S-Trfase_C-like"/>
</dbReference>
<evidence type="ECO:0000256" key="3">
    <source>
        <dbReference type="ARBA" id="ARBA00047960"/>
    </source>
</evidence>
<reference evidence="5 6" key="1">
    <citation type="submission" date="2014-04" db="EMBL/GenBank/DDBJ databases">
        <authorList>
            <consortium name="International Citrus Genome Consortium"/>
            <person name="Gmitter F."/>
            <person name="Chen C."/>
            <person name="Farmerie W."/>
            <person name="Harkins T."/>
            <person name="Desany B."/>
            <person name="Mohiuddin M."/>
            <person name="Kodira C."/>
            <person name="Borodovsky M."/>
            <person name="Lomsadze A."/>
            <person name="Burns P."/>
            <person name="Jenkins J."/>
            <person name="Prochnik S."/>
            <person name="Shu S."/>
            <person name="Chapman J."/>
            <person name="Pitluck S."/>
            <person name="Schmutz J."/>
            <person name="Rokhsar D."/>
        </authorList>
    </citation>
    <scope>NUCLEOTIDE SEQUENCE</scope>
</reference>
<proteinExistence type="predicted"/>
<comment type="catalytic activity">
    <reaction evidence="3">
        <text>RX + glutathione = an S-substituted glutathione + a halide anion + H(+)</text>
        <dbReference type="Rhea" id="RHEA:16437"/>
        <dbReference type="ChEBI" id="CHEBI:15378"/>
        <dbReference type="ChEBI" id="CHEBI:16042"/>
        <dbReference type="ChEBI" id="CHEBI:17792"/>
        <dbReference type="ChEBI" id="CHEBI:57925"/>
        <dbReference type="ChEBI" id="CHEBI:90779"/>
        <dbReference type="EC" id="2.5.1.18"/>
    </reaction>
</comment>
<evidence type="ECO:0000256" key="1">
    <source>
        <dbReference type="ARBA" id="ARBA00012452"/>
    </source>
</evidence>
<accession>A0A067DCA9</accession>
<dbReference type="PANTHER" id="PTHR43900:SF3">
    <property type="entry name" value="GLUTATHIONE S-TRANSFERASE RHO"/>
    <property type="match status" value="1"/>
</dbReference>
<keyword evidence="6" id="KW-1185">Reference proteome</keyword>
<name>A0A067DCA9_CITSI</name>
<protein>
    <recommendedName>
        <fullName evidence="1">glutathione transferase</fullName>
        <ecNumber evidence="1">2.5.1.18</ecNumber>
    </recommendedName>
</protein>
<dbReference type="SUPFAM" id="SSF47616">
    <property type="entry name" value="GST C-terminal domain-like"/>
    <property type="match status" value="1"/>
</dbReference>
<evidence type="ECO:0000256" key="2">
    <source>
        <dbReference type="ARBA" id="ARBA00022679"/>
    </source>
</evidence>
<dbReference type="PROSITE" id="PS50405">
    <property type="entry name" value="GST_CTER"/>
    <property type="match status" value="1"/>
</dbReference>
<dbReference type="InterPro" id="IPR004046">
    <property type="entry name" value="GST_C"/>
</dbReference>
<dbReference type="EC" id="2.5.1.18" evidence="1"/>
<dbReference type="Pfam" id="PF00043">
    <property type="entry name" value="GST_C"/>
    <property type="match status" value="1"/>
</dbReference>
<dbReference type="STRING" id="2711.A0A067DCA9"/>
<dbReference type="GO" id="GO:0006749">
    <property type="term" value="P:glutathione metabolic process"/>
    <property type="evidence" value="ECO:0000318"/>
    <property type="project" value="GO_Central"/>
</dbReference>
<dbReference type="Proteomes" id="UP000027120">
    <property type="component" value="Unassembled WGS sequence"/>
</dbReference>
<evidence type="ECO:0000313" key="6">
    <source>
        <dbReference type="Proteomes" id="UP000027120"/>
    </source>
</evidence>
<dbReference type="Gene3D" id="1.20.1050.10">
    <property type="match status" value="1"/>
</dbReference>
<evidence type="ECO:0000259" key="4">
    <source>
        <dbReference type="PROSITE" id="PS50405"/>
    </source>
</evidence>
<dbReference type="InterPro" id="IPR036282">
    <property type="entry name" value="Glutathione-S-Trfase_C_sf"/>
</dbReference>
<dbReference type="AlphaFoldDB" id="A0A067DCA9"/>
<dbReference type="GO" id="GO:0005737">
    <property type="term" value="C:cytoplasm"/>
    <property type="evidence" value="ECO:0000318"/>
    <property type="project" value="GO_Central"/>
</dbReference>
<sequence>MDSCKMNFLADIVRNQTLPTSLKFIARHHPAAQHECCSAYEKDIDEYELPPVDIVNGAHMHQPYLSLNPFGLMLAMEDGGDTLFNQGPFASTWHASTGKEEPICCGLVASKESAIIEMHQFDGPIRSIIRQLILHPLRGLVPDEKITEAEMEKLGKVLDVCEERLSKSKYLAGDDCTMADMQYIPCLVYFMRTPKAAAVTPRPCANAWWNDIASGMQLLKLQKA</sequence>
<organism evidence="5 6">
    <name type="scientific">Citrus sinensis</name>
    <name type="common">Sweet orange</name>
    <name type="synonym">Citrus aurantium var. sinensis</name>
    <dbReference type="NCBI Taxonomy" id="2711"/>
    <lineage>
        <taxon>Eukaryota</taxon>
        <taxon>Viridiplantae</taxon>
        <taxon>Streptophyta</taxon>
        <taxon>Embryophyta</taxon>
        <taxon>Tracheophyta</taxon>
        <taxon>Spermatophyta</taxon>
        <taxon>Magnoliopsida</taxon>
        <taxon>eudicotyledons</taxon>
        <taxon>Gunneridae</taxon>
        <taxon>Pentapetalae</taxon>
        <taxon>rosids</taxon>
        <taxon>malvids</taxon>
        <taxon>Sapindales</taxon>
        <taxon>Rutaceae</taxon>
        <taxon>Aurantioideae</taxon>
        <taxon>Citrus</taxon>
    </lineage>
</organism>
<dbReference type="Gene3D" id="3.40.30.10">
    <property type="entry name" value="Glutaredoxin"/>
    <property type="match status" value="1"/>
</dbReference>
<dbReference type="GO" id="GO:0043295">
    <property type="term" value="F:glutathione binding"/>
    <property type="evidence" value="ECO:0000318"/>
    <property type="project" value="GO_Central"/>
</dbReference>
<keyword evidence="2" id="KW-0808">Transferase</keyword>
<dbReference type="GO" id="GO:0004364">
    <property type="term" value="F:glutathione transferase activity"/>
    <property type="evidence" value="ECO:0000318"/>
    <property type="project" value="GO_Central"/>
</dbReference>
<feature type="domain" description="GST C-terminal" evidence="4">
    <location>
        <begin position="111"/>
        <end position="224"/>
    </location>
</feature>
<dbReference type="EMBL" id="KK795239">
    <property type="protein sequence ID" value="KDO36246.1"/>
    <property type="molecule type" value="Genomic_DNA"/>
</dbReference>
<gene>
    <name evidence="5" type="ORF">CISIN_1g048166mg</name>
</gene>
<evidence type="ECO:0000313" key="5">
    <source>
        <dbReference type="EMBL" id="KDO36246.1"/>
    </source>
</evidence>
<dbReference type="PANTHER" id="PTHR43900">
    <property type="entry name" value="GLUTATHIONE S-TRANSFERASE RHO"/>
    <property type="match status" value="1"/>
</dbReference>